<dbReference type="EMBL" id="PQSP01000004">
    <property type="protein sequence ID" value="RUS66680.1"/>
    <property type="molecule type" value="Genomic_DNA"/>
</dbReference>
<reference evidence="2 3" key="1">
    <citation type="submission" date="2018-01" db="EMBL/GenBank/DDBJ databases">
        <title>Saezia sanguinis gen. nov., sp. nov., in the order Burkholderiales isolated from human blood.</title>
        <authorList>
            <person name="Medina-Pascual M.J."/>
            <person name="Valdezate S."/>
            <person name="Monzon S."/>
            <person name="Cuesta I."/>
            <person name="Carrasco G."/>
            <person name="Villalon P."/>
            <person name="Saez-Nieto J.A."/>
        </authorList>
    </citation>
    <scope>NUCLEOTIDE SEQUENCE [LARGE SCALE GENOMIC DNA]</scope>
    <source>
        <strain evidence="2 3">CNM695-12</strain>
    </source>
</reference>
<protein>
    <submittedName>
        <fullName evidence="2">Uncharacterized protein</fullName>
    </submittedName>
</protein>
<proteinExistence type="predicted"/>
<feature type="transmembrane region" description="Helical" evidence="1">
    <location>
        <begin position="6"/>
        <end position="35"/>
    </location>
</feature>
<evidence type="ECO:0000256" key="1">
    <source>
        <dbReference type="SAM" id="Phobius"/>
    </source>
</evidence>
<evidence type="ECO:0000313" key="3">
    <source>
        <dbReference type="Proteomes" id="UP000286947"/>
    </source>
</evidence>
<accession>A0A433SD71</accession>
<keyword evidence="1" id="KW-0472">Membrane</keyword>
<feature type="transmembrane region" description="Helical" evidence="1">
    <location>
        <begin position="91"/>
        <end position="114"/>
    </location>
</feature>
<gene>
    <name evidence="2" type="ORF">CUZ56_01961</name>
</gene>
<dbReference type="Proteomes" id="UP000286947">
    <property type="component" value="Unassembled WGS sequence"/>
</dbReference>
<organism evidence="2 3">
    <name type="scientific">Saezia sanguinis</name>
    <dbReference type="NCBI Taxonomy" id="1965230"/>
    <lineage>
        <taxon>Bacteria</taxon>
        <taxon>Pseudomonadati</taxon>
        <taxon>Pseudomonadota</taxon>
        <taxon>Betaproteobacteria</taxon>
        <taxon>Burkholderiales</taxon>
        <taxon>Saeziaceae</taxon>
        <taxon>Saezia</taxon>
    </lineage>
</organism>
<keyword evidence="1" id="KW-0812">Transmembrane</keyword>
<keyword evidence="3" id="KW-1185">Reference proteome</keyword>
<keyword evidence="1" id="KW-1133">Transmembrane helix</keyword>
<feature type="transmembrane region" description="Helical" evidence="1">
    <location>
        <begin position="47"/>
        <end position="71"/>
    </location>
</feature>
<evidence type="ECO:0000313" key="2">
    <source>
        <dbReference type="EMBL" id="RUS66680.1"/>
    </source>
</evidence>
<dbReference type="AlphaFoldDB" id="A0A433SD71"/>
<sequence>MGVSDFLYMAITLPVYFAFTLCCSMAITFIASKLLNKLTFQFLYKRWGVAALSLVWYFICLFLTILLTWIIFYALLSLLPVTLSLSIAGTFTYIVVMAYVTSLIASFFFCRWVFKKTV</sequence>
<comment type="caution">
    <text evidence="2">The sequence shown here is derived from an EMBL/GenBank/DDBJ whole genome shotgun (WGS) entry which is preliminary data.</text>
</comment>
<name>A0A433SD71_9BURK</name>